<dbReference type="InterPro" id="IPR009318">
    <property type="entry name" value="Gustatory_rcpt"/>
</dbReference>
<dbReference type="Proteomes" id="UP000466442">
    <property type="component" value="Unassembled WGS sequence"/>
</dbReference>
<comment type="caution">
    <text evidence="1">The sequence shown here is derived from an EMBL/GenBank/DDBJ whole genome shotgun (WGS) entry which is preliminary data.</text>
</comment>
<dbReference type="AlphaFoldDB" id="A0A8S9XBY2"/>
<dbReference type="OrthoDB" id="5800391at2759"/>
<organism evidence="1 2">
    <name type="scientific">Apolygus lucorum</name>
    <name type="common">Small green plant bug</name>
    <name type="synonym">Lygocoris lucorum</name>
    <dbReference type="NCBI Taxonomy" id="248454"/>
    <lineage>
        <taxon>Eukaryota</taxon>
        <taxon>Metazoa</taxon>
        <taxon>Ecdysozoa</taxon>
        <taxon>Arthropoda</taxon>
        <taxon>Hexapoda</taxon>
        <taxon>Insecta</taxon>
        <taxon>Pterygota</taxon>
        <taxon>Neoptera</taxon>
        <taxon>Paraneoptera</taxon>
        <taxon>Hemiptera</taxon>
        <taxon>Heteroptera</taxon>
        <taxon>Panheteroptera</taxon>
        <taxon>Cimicomorpha</taxon>
        <taxon>Miridae</taxon>
        <taxon>Mirini</taxon>
        <taxon>Apolygus</taxon>
    </lineage>
</organism>
<accession>A0A8S9XBY2</accession>
<proteinExistence type="predicted"/>
<reference evidence="1" key="1">
    <citation type="journal article" date="2021" name="Mol. Ecol. Resour.">
        <title>Apolygus lucorum genome provides insights into omnivorousness and mesophyll feeding.</title>
        <authorList>
            <person name="Liu Y."/>
            <person name="Liu H."/>
            <person name="Wang H."/>
            <person name="Huang T."/>
            <person name="Liu B."/>
            <person name="Yang B."/>
            <person name="Yin L."/>
            <person name="Li B."/>
            <person name="Zhang Y."/>
            <person name="Zhang S."/>
            <person name="Jiang F."/>
            <person name="Zhang X."/>
            <person name="Ren Y."/>
            <person name="Wang B."/>
            <person name="Wang S."/>
            <person name="Lu Y."/>
            <person name="Wu K."/>
            <person name="Fan W."/>
            <person name="Wang G."/>
        </authorList>
    </citation>
    <scope>NUCLEOTIDE SEQUENCE</scope>
    <source>
        <strain evidence="1">12Hb</strain>
    </source>
</reference>
<sequence>MACEANFCFINCRGCDVLFLGGPKHDHLLQTGWEMEGAHGKLGGSRRRHVGLPPVNVSGCITILTAYVACASVCEHTMAVLYNRNPCHITWEQYYLESFRQLFCITNYSLWKGLTASFFNFLMASTWNLTDLFLMALSVALSARFKHLISNWSLLFTRKWTNLTGSK</sequence>
<gene>
    <name evidence="1" type="ORF">GE061_017716</name>
</gene>
<dbReference type="Pfam" id="PF06151">
    <property type="entry name" value="Trehalose_recp"/>
    <property type="match status" value="1"/>
</dbReference>
<dbReference type="GO" id="GO:0016020">
    <property type="term" value="C:membrane"/>
    <property type="evidence" value="ECO:0007669"/>
    <property type="project" value="InterPro"/>
</dbReference>
<dbReference type="GO" id="GO:0008527">
    <property type="term" value="F:taste receptor activity"/>
    <property type="evidence" value="ECO:0007669"/>
    <property type="project" value="InterPro"/>
</dbReference>
<keyword evidence="2" id="KW-1185">Reference proteome</keyword>
<name>A0A8S9XBY2_APOLU</name>
<dbReference type="EMBL" id="WIXP02000008">
    <property type="protein sequence ID" value="KAF6206483.1"/>
    <property type="molecule type" value="Genomic_DNA"/>
</dbReference>
<evidence type="ECO:0000313" key="1">
    <source>
        <dbReference type="EMBL" id="KAF6206483.1"/>
    </source>
</evidence>
<protein>
    <submittedName>
        <fullName evidence="1">Uncharacterized protein</fullName>
    </submittedName>
</protein>
<evidence type="ECO:0000313" key="2">
    <source>
        <dbReference type="Proteomes" id="UP000466442"/>
    </source>
</evidence>